<dbReference type="GO" id="GO:0005886">
    <property type="term" value="C:plasma membrane"/>
    <property type="evidence" value="ECO:0007669"/>
    <property type="project" value="UniProtKB-SubCell"/>
</dbReference>
<name>A0A2R8AYX6_9RHOB</name>
<comment type="cofactor">
    <cofactor evidence="7">
        <name>FMN</name>
        <dbReference type="ChEBI" id="CHEBI:58210"/>
    </cofactor>
    <text evidence="7">Binds 1 FMN per subunit.</text>
</comment>
<evidence type="ECO:0000256" key="3">
    <source>
        <dbReference type="ARBA" id="ARBA00022692"/>
    </source>
</evidence>
<comment type="cofactor">
    <cofactor evidence="7">
        <name>heme b</name>
        <dbReference type="ChEBI" id="CHEBI:60344"/>
    </cofactor>
    <text evidence="7">Binds 1 heme b (iron(II)-protoporphyrin IX) group per subunit.</text>
</comment>
<dbReference type="PANTHER" id="PTHR36964">
    <property type="entry name" value="PROTEIN-METHIONINE-SULFOXIDE REDUCTASE HEME-BINDING SUBUNIT MSRQ"/>
    <property type="match status" value="1"/>
</dbReference>
<keyword evidence="7" id="KW-1003">Cell membrane</keyword>
<keyword evidence="7" id="KW-0479">Metal-binding</keyword>
<gene>
    <name evidence="7 9" type="primary">msrQ</name>
    <name evidence="9" type="ORF">PRI8871_03068</name>
</gene>
<comment type="subcellular location">
    <subcellularLocation>
        <location evidence="7">Cell membrane</location>
        <topology evidence="7">Multi-pass membrane protein</topology>
    </subcellularLocation>
    <subcellularLocation>
        <location evidence="1">Membrane</location>
        <topology evidence="1">Multi-pass membrane protein</topology>
    </subcellularLocation>
</comment>
<feature type="transmembrane region" description="Helical" evidence="7">
    <location>
        <begin position="83"/>
        <end position="101"/>
    </location>
</feature>
<dbReference type="EMBL" id="OMOJ01000007">
    <property type="protein sequence ID" value="SPF81246.1"/>
    <property type="molecule type" value="Genomic_DNA"/>
</dbReference>
<sequence>MGVVDWVNKAIRRIPVWLIYAGLMVPAGWDFWRAINGQLGVDPVKALEHSYGLWALWLLIAGLLVTPLRRFAGLNLLRLRRSIGLMAFFYVVAHLMVWAILDVQQLSAIVADILKRPYITIGMVGFALLVPLAVTSNDWSVRRMGRSWRRLHKLVYPAAVLGGVHYVMLVKGWQQEPLIYLAAIFAILGLRALPKARATPSRQPA</sequence>
<keyword evidence="6 7" id="KW-0472">Membrane</keyword>
<dbReference type="NCBIfam" id="NF003833">
    <property type="entry name" value="PRK05419.1-5"/>
    <property type="match status" value="1"/>
</dbReference>
<dbReference type="RefSeq" id="WP_108887094.1">
    <property type="nucleotide sequence ID" value="NZ_OMOJ01000007.1"/>
</dbReference>
<keyword evidence="10" id="KW-1185">Reference proteome</keyword>
<feature type="transmembrane region" description="Helical" evidence="7">
    <location>
        <begin position="154"/>
        <end position="171"/>
    </location>
</feature>
<comment type="subunit">
    <text evidence="7">Heterodimer of a catalytic subunit (MsrP) and a heme-binding subunit (MsrQ).</text>
</comment>
<dbReference type="InterPro" id="IPR022837">
    <property type="entry name" value="MsrQ-like"/>
</dbReference>
<keyword evidence="7" id="KW-0249">Electron transport</keyword>
<dbReference type="InterPro" id="IPR013130">
    <property type="entry name" value="Fe3_Rdtase_TM_dom"/>
</dbReference>
<reference evidence="10" key="1">
    <citation type="submission" date="2018-03" db="EMBL/GenBank/DDBJ databases">
        <authorList>
            <person name="Rodrigo-Torres L."/>
            <person name="Arahal R. D."/>
            <person name="Lucena T."/>
        </authorList>
    </citation>
    <scope>NUCLEOTIDE SEQUENCE [LARGE SCALE GENOMIC DNA]</scope>
    <source>
        <strain evidence="10">CECT 8871</strain>
    </source>
</reference>
<dbReference type="GO" id="GO:0020037">
    <property type="term" value="F:heme binding"/>
    <property type="evidence" value="ECO:0007669"/>
    <property type="project" value="UniProtKB-UniRule"/>
</dbReference>
<keyword evidence="7" id="KW-0285">Flavoprotein</keyword>
<feature type="transmembrane region" description="Helical" evidence="7">
    <location>
        <begin position="113"/>
        <end position="134"/>
    </location>
</feature>
<keyword evidence="4 7" id="KW-1133">Transmembrane helix</keyword>
<feature type="transmembrane region" description="Helical" evidence="7">
    <location>
        <begin position="177"/>
        <end position="193"/>
    </location>
</feature>
<dbReference type="GO" id="GO:0046872">
    <property type="term" value="F:metal ion binding"/>
    <property type="evidence" value="ECO:0007669"/>
    <property type="project" value="UniProtKB-KW"/>
</dbReference>
<dbReference type="Proteomes" id="UP000244904">
    <property type="component" value="Unassembled WGS sequence"/>
</dbReference>
<feature type="transmembrane region" description="Helical" evidence="7">
    <location>
        <begin position="52"/>
        <end position="71"/>
    </location>
</feature>
<organism evidence="9 10">
    <name type="scientific">Pseudoprimorskyibacter insulae</name>
    <dbReference type="NCBI Taxonomy" id="1695997"/>
    <lineage>
        <taxon>Bacteria</taxon>
        <taxon>Pseudomonadati</taxon>
        <taxon>Pseudomonadota</taxon>
        <taxon>Alphaproteobacteria</taxon>
        <taxon>Rhodobacterales</taxon>
        <taxon>Paracoccaceae</taxon>
        <taxon>Pseudoprimorskyibacter</taxon>
    </lineage>
</organism>
<evidence type="ECO:0000259" key="8">
    <source>
        <dbReference type="Pfam" id="PF01794"/>
    </source>
</evidence>
<evidence type="ECO:0000313" key="9">
    <source>
        <dbReference type="EMBL" id="SPF81246.1"/>
    </source>
</evidence>
<evidence type="ECO:0000256" key="4">
    <source>
        <dbReference type="ARBA" id="ARBA00022989"/>
    </source>
</evidence>
<protein>
    <recommendedName>
        <fullName evidence="7">Protein-methionine-sulfoxide reductase heme-binding subunit MsrQ</fullName>
    </recommendedName>
    <alternativeName>
        <fullName evidence="7">Flavocytochrome MsrQ</fullName>
    </alternativeName>
</protein>
<dbReference type="GO" id="GO:0010181">
    <property type="term" value="F:FMN binding"/>
    <property type="evidence" value="ECO:0007669"/>
    <property type="project" value="UniProtKB-UniRule"/>
</dbReference>
<keyword evidence="5 7" id="KW-0408">Iron</keyword>
<dbReference type="OrthoDB" id="9788328at2"/>
<keyword evidence="7" id="KW-0349">Heme</keyword>
<dbReference type="HAMAP" id="MF_01207">
    <property type="entry name" value="MsrQ"/>
    <property type="match status" value="1"/>
</dbReference>
<dbReference type="AlphaFoldDB" id="A0A2R8AYX6"/>
<keyword evidence="3 7" id="KW-0812">Transmembrane</keyword>
<evidence type="ECO:0000256" key="5">
    <source>
        <dbReference type="ARBA" id="ARBA00023004"/>
    </source>
</evidence>
<dbReference type="Pfam" id="PF01794">
    <property type="entry name" value="Ferric_reduct"/>
    <property type="match status" value="1"/>
</dbReference>
<keyword evidence="7" id="KW-0288">FMN</keyword>
<evidence type="ECO:0000256" key="2">
    <source>
        <dbReference type="ARBA" id="ARBA00022448"/>
    </source>
</evidence>
<evidence type="ECO:0000256" key="6">
    <source>
        <dbReference type="ARBA" id="ARBA00023136"/>
    </source>
</evidence>
<dbReference type="GO" id="GO:0016679">
    <property type="term" value="F:oxidoreductase activity, acting on diphenols and related substances as donors"/>
    <property type="evidence" value="ECO:0007669"/>
    <property type="project" value="TreeGrafter"/>
</dbReference>
<feature type="domain" description="Ferric oxidoreductase" evidence="8">
    <location>
        <begin position="52"/>
        <end position="162"/>
    </location>
</feature>
<comment type="similarity">
    <text evidence="7">Belongs to the MsrQ family.</text>
</comment>
<evidence type="ECO:0000256" key="1">
    <source>
        <dbReference type="ARBA" id="ARBA00004141"/>
    </source>
</evidence>
<proteinExistence type="inferred from homology"/>
<accession>A0A2R8AYX6</accession>
<dbReference type="GO" id="GO:0030091">
    <property type="term" value="P:protein repair"/>
    <property type="evidence" value="ECO:0007669"/>
    <property type="project" value="UniProtKB-UniRule"/>
</dbReference>
<evidence type="ECO:0000256" key="7">
    <source>
        <dbReference type="HAMAP-Rule" id="MF_01207"/>
    </source>
</evidence>
<feature type="transmembrane region" description="Helical" evidence="7">
    <location>
        <begin position="14"/>
        <end position="32"/>
    </location>
</feature>
<evidence type="ECO:0000313" key="10">
    <source>
        <dbReference type="Proteomes" id="UP000244904"/>
    </source>
</evidence>
<dbReference type="GO" id="GO:0009055">
    <property type="term" value="F:electron transfer activity"/>
    <property type="evidence" value="ECO:0007669"/>
    <property type="project" value="UniProtKB-UniRule"/>
</dbReference>
<keyword evidence="2 7" id="KW-0813">Transport</keyword>
<comment type="function">
    <text evidence="7">Part of the MsrPQ system that repairs oxidized periplasmic proteins containing methionine sulfoxide residues (Met-O), using respiratory chain electrons. Thus protects these proteins from oxidative-stress damage caused by reactive species of oxygen and chlorine generated by the host defense mechanisms. MsrPQ is essential for the maintenance of envelope integrity under bleach stress, rescuing a wide series of structurally unrelated periplasmic proteins from methionine oxidation. MsrQ provides electrons for reduction to the reductase catalytic subunit MsrP, using the quinone pool of the respiratory chain.</text>
</comment>
<dbReference type="PANTHER" id="PTHR36964:SF1">
    <property type="entry name" value="PROTEIN-METHIONINE-SULFOXIDE REDUCTASE HEME-BINDING SUBUNIT MSRQ"/>
    <property type="match status" value="1"/>
</dbReference>